<dbReference type="EMBL" id="BKCJ010000753">
    <property type="protein sequence ID" value="GEU35964.1"/>
    <property type="molecule type" value="Genomic_DNA"/>
</dbReference>
<keyword evidence="5" id="KW-1133">Transmembrane helix</keyword>
<organism evidence="7">
    <name type="scientific">Tanacetum cinerariifolium</name>
    <name type="common">Dalmatian daisy</name>
    <name type="synonym">Chrysanthemum cinerariifolium</name>
    <dbReference type="NCBI Taxonomy" id="118510"/>
    <lineage>
        <taxon>Eukaryota</taxon>
        <taxon>Viridiplantae</taxon>
        <taxon>Streptophyta</taxon>
        <taxon>Embryophyta</taxon>
        <taxon>Tracheophyta</taxon>
        <taxon>Spermatophyta</taxon>
        <taxon>Magnoliopsida</taxon>
        <taxon>eudicotyledons</taxon>
        <taxon>Gunneridae</taxon>
        <taxon>Pentapetalae</taxon>
        <taxon>asterids</taxon>
        <taxon>campanulids</taxon>
        <taxon>Asterales</taxon>
        <taxon>Asteraceae</taxon>
        <taxon>Asteroideae</taxon>
        <taxon>Anthemideae</taxon>
        <taxon>Anthemidinae</taxon>
        <taxon>Tanacetum</taxon>
    </lineage>
</organism>
<dbReference type="AlphaFoldDB" id="A0A6L2JJY8"/>
<dbReference type="SUPFAM" id="SSF57850">
    <property type="entry name" value="RING/U-box"/>
    <property type="match status" value="1"/>
</dbReference>
<keyword evidence="3" id="KW-0862">Zinc</keyword>
<keyword evidence="5" id="KW-0812">Transmembrane</keyword>
<sequence>MGDHFVFLVDRLLTESTLEAAIESGQRLYPVNETVIDCSSSSNGVKGDVFGPRKMVECRICQDEDYDSNMESPCSCCGSLKYAHRKCVQRWCNQKGNIVCEICHQKFKPGYTAPPSVFRLGGIPSNFRGHWQIARRDISDTPRMITVASSNHNFLAQEEYADYSDSTVRSILCFRSVAAFFMIILMLRYTVHIFANRVGDYSLPVLLLLLVRTCGIIVPIYIILRAALAMIHRRHQLASNASTLSLSSSDEEAGPRPMQHQPHIGHVN</sequence>
<comment type="caution">
    <text evidence="7">The sequence shown here is derived from an EMBL/GenBank/DDBJ whole genome shotgun (WGS) entry which is preliminary data.</text>
</comment>
<dbReference type="Gene3D" id="3.30.40.10">
    <property type="entry name" value="Zinc/RING finger domain, C3HC4 (zinc finger)"/>
    <property type="match status" value="1"/>
</dbReference>
<evidence type="ECO:0000256" key="2">
    <source>
        <dbReference type="ARBA" id="ARBA00022771"/>
    </source>
</evidence>
<dbReference type="GO" id="GO:0004842">
    <property type="term" value="F:ubiquitin-protein transferase activity"/>
    <property type="evidence" value="ECO:0007669"/>
    <property type="project" value="TreeGrafter"/>
</dbReference>
<dbReference type="FunFam" id="3.30.40.10:FF:000337">
    <property type="entry name" value="Zinc finger family protein"/>
    <property type="match status" value="1"/>
</dbReference>
<name>A0A6L2JJY8_TANCI</name>
<evidence type="ECO:0000259" key="6">
    <source>
        <dbReference type="PROSITE" id="PS51292"/>
    </source>
</evidence>
<dbReference type="CDD" id="cd16495">
    <property type="entry name" value="RING_CH-C4HC3_MARCH"/>
    <property type="match status" value="1"/>
</dbReference>
<dbReference type="GO" id="GO:0008270">
    <property type="term" value="F:zinc ion binding"/>
    <property type="evidence" value="ECO:0007669"/>
    <property type="project" value="UniProtKB-KW"/>
</dbReference>
<gene>
    <name evidence="7" type="ORF">Tci_007942</name>
</gene>
<keyword evidence="2" id="KW-0863">Zinc-finger</keyword>
<evidence type="ECO:0000256" key="4">
    <source>
        <dbReference type="SAM" id="MobiDB-lite"/>
    </source>
</evidence>
<feature type="region of interest" description="Disordered" evidence="4">
    <location>
        <begin position="246"/>
        <end position="268"/>
    </location>
</feature>
<reference evidence="7" key="1">
    <citation type="journal article" date="2019" name="Sci. Rep.">
        <title>Draft genome of Tanacetum cinerariifolium, the natural source of mosquito coil.</title>
        <authorList>
            <person name="Yamashiro T."/>
            <person name="Shiraishi A."/>
            <person name="Satake H."/>
            <person name="Nakayama K."/>
        </authorList>
    </citation>
    <scope>NUCLEOTIDE SEQUENCE</scope>
</reference>
<evidence type="ECO:0000256" key="3">
    <source>
        <dbReference type="ARBA" id="ARBA00022833"/>
    </source>
</evidence>
<dbReference type="InterPro" id="IPR022143">
    <property type="entry name" value="DUF3675"/>
</dbReference>
<dbReference type="InterPro" id="IPR011016">
    <property type="entry name" value="Znf_RING-CH"/>
</dbReference>
<keyword evidence="1" id="KW-0479">Metal-binding</keyword>
<feature type="transmembrane region" description="Helical" evidence="5">
    <location>
        <begin position="172"/>
        <end position="195"/>
    </location>
</feature>
<accession>A0A6L2JJY8</accession>
<dbReference type="InterPro" id="IPR013083">
    <property type="entry name" value="Znf_RING/FYVE/PHD"/>
</dbReference>
<dbReference type="PANTHER" id="PTHR23012:SF189">
    <property type="entry name" value="E3 UBIQUITIN-PROTEIN LIGASE MARCH"/>
    <property type="match status" value="1"/>
</dbReference>
<feature type="domain" description="RING-CH-type" evidence="6">
    <location>
        <begin position="50"/>
        <end position="110"/>
    </location>
</feature>
<dbReference type="GO" id="GO:0016020">
    <property type="term" value="C:membrane"/>
    <property type="evidence" value="ECO:0007669"/>
    <property type="project" value="TreeGrafter"/>
</dbReference>
<evidence type="ECO:0000256" key="5">
    <source>
        <dbReference type="SAM" id="Phobius"/>
    </source>
</evidence>
<dbReference type="Pfam" id="PF12906">
    <property type="entry name" value="RINGv"/>
    <property type="match status" value="1"/>
</dbReference>
<dbReference type="InterPro" id="IPR033275">
    <property type="entry name" value="MARCH-like"/>
</dbReference>
<dbReference type="Pfam" id="PF12428">
    <property type="entry name" value="DUF3675"/>
    <property type="match status" value="1"/>
</dbReference>
<dbReference type="GO" id="GO:0016567">
    <property type="term" value="P:protein ubiquitination"/>
    <property type="evidence" value="ECO:0007669"/>
    <property type="project" value="TreeGrafter"/>
</dbReference>
<proteinExistence type="predicted"/>
<keyword evidence="5" id="KW-0472">Membrane</keyword>
<dbReference type="SMART" id="SM00744">
    <property type="entry name" value="RINGv"/>
    <property type="match status" value="1"/>
</dbReference>
<evidence type="ECO:0000313" key="7">
    <source>
        <dbReference type="EMBL" id="GEU35964.1"/>
    </source>
</evidence>
<protein>
    <recommendedName>
        <fullName evidence="6">RING-CH-type domain-containing protein</fullName>
    </recommendedName>
</protein>
<feature type="transmembrane region" description="Helical" evidence="5">
    <location>
        <begin position="201"/>
        <end position="224"/>
    </location>
</feature>
<evidence type="ECO:0000256" key="1">
    <source>
        <dbReference type="ARBA" id="ARBA00022723"/>
    </source>
</evidence>
<dbReference type="PANTHER" id="PTHR23012">
    <property type="entry name" value="RING/FYVE/PHD ZINC FINGER DOMAIN-CONTAINING"/>
    <property type="match status" value="1"/>
</dbReference>
<dbReference type="PROSITE" id="PS51292">
    <property type="entry name" value="ZF_RING_CH"/>
    <property type="match status" value="1"/>
</dbReference>